<dbReference type="AlphaFoldDB" id="A0A345YG37"/>
<dbReference type="InterPro" id="IPR000836">
    <property type="entry name" value="PRTase_dom"/>
</dbReference>
<reference evidence="3" key="1">
    <citation type="submission" date="2018-07" db="EMBL/GenBank/DDBJ databases">
        <title>Genome sequence of Erythrobacter strain YH-07, an antagonistic bacterium isolated from Yellow Sea.</title>
        <authorList>
            <person name="Tang T."/>
            <person name="Liu Q."/>
            <person name="Sun X."/>
        </authorList>
    </citation>
    <scope>NUCLEOTIDE SEQUENCE [LARGE SCALE GENOMIC DNA]</scope>
    <source>
        <strain evidence="3">YH-07</strain>
    </source>
</reference>
<dbReference type="SUPFAM" id="SSF53271">
    <property type="entry name" value="PRTase-like"/>
    <property type="match status" value="1"/>
</dbReference>
<keyword evidence="3" id="KW-1185">Reference proteome</keyword>
<evidence type="ECO:0000313" key="2">
    <source>
        <dbReference type="EMBL" id="AXK42889.1"/>
    </source>
</evidence>
<dbReference type="RefSeq" id="WP_115417067.1">
    <property type="nucleotide sequence ID" value="NZ_CP031357.1"/>
</dbReference>
<dbReference type="PANTHER" id="PTHR47505">
    <property type="entry name" value="DNA UTILIZATION PROTEIN YHGH"/>
    <property type="match status" value="1"/>
</dbReference>
<comment type="similarity">
    <text evidence="1">Belongs to the ComF/GntX family.</text>
</comment>
<evidence type="ECO:0000256" key="1">
    <source>
        <dbReference type="ARBA" id="ARBA00008007"/>
    </source>
</evidence>
<evidence type="ECO:0000313" key="3">
    <source>
        <dbReference type="Proteomes" id="UP000254508"/>
    </source>
</evidence>
<dbReference type="Proteomes" id="UP000254508">
    <property type="component" value="Chromosome"/>
</dbReference>
<accession>A0A345YG37</accession>
<dbReference type="Gene3D" id="3.40.50.2020">
    <property type="match status" value="1"/>
</dbReference>
<dbReference type="CDD" id="cd06223">
    <property type="entry name" value="PRTases_typeI"/>
    <property type="match status" value="1"/>
</dbReference>
<dbReference type="EMBL" id="CP031357">
    <property type="protein sequence ID" value="AXK42889.1"/>
    <property type="molecule type" value="Genomic_DNA"/>
</dbReference>
<dbReference type="InterPro" id="IPR051910">
    <property type="entry name" value="ComF/GntX_DNA_util-trans"/>
</dbReference>
<dbReference type="InterPro" id="IPR029057">
    <property type="entry name" value="PRTase-like"/>
</dbReference>
<dbReference type="OrthoDB" id="9779910at2"/>
<protein>
    <submittedName>
        <fullName evidence="2">ComF family protein</fullName>
    </submittedName>
</protein>
<dbReference type="PANTHER" id="PTHR47505:SF1">
    <property type="entry name" value="DNA UTILIZATION PROTEIN YHGH"/>
    <property type="match status" value="1"/>
</dbReference>
<organism evidence="2 3">
    <name type="scientific">Erythrobacter aureus</name>
    <dbReference type="NCBI Taxonomy" id="2182384"/>
    <lineage>
        <taxon>Bacteria</taxon>
        <taxon>Pseudomonadati</taxon>
        <taxon>Pseudomonadota</taxon>
        <taxon>Alphaproteobacteria</taxon>
        <taxon>Sphingomonadales</taxon>
        <taxon>Erythrobacteraceae</taxon>
        <taxon>Erythrobacter/Porphyrobacter group</taxon>
        <taxon>Erythrobacter</taxon>
    </lineage>
</organism>
<proteinExistence type="inferred from homology"/>
<name>A0A345YG37_9SPHN</name>
<sequence>MTHKLHGNWDSGLAFDLHTVSSTHLGVDEHGHDRFENVRSEMGELVFQLKYRGDKSAAEKIAKLTDDIGGIEDFDFIVPIPATNKNRPYQPVDLISLAIGKRRGVKVLLGALSNDGKEELKSVTDPVARDELLAEAIGVVEPEQFNGKKVLLIDDLYRSGSTLKVATKNLREKGKPAKVSVFTMTKTRSNR</sequence>
<gene>
    <name evidence="2" type="ORF">DVR09_11605</name>
</gene>
<dbReference type="KEGG" id="err:DVR09_11605"/>